<feature type="region of interest" description="Disordered" evidence="3">
    <location>
        <begin position="444"/>
        <end position="504"/>
    </location>
</feature>
<dbReference type="InterPro" id="IPR032054">
    <property type="entry name" value="Cdt1_C"/>
</dbReference>
<comment type="caution">
    <text evidence="5">The sequence shown here is derived from an EMBL/GenBank/DDBJ whole genome shotgun (WGS) entry which is preliminary data.</text>
</comment>
<dbReference type="GO" id="GO:0030174">
    <property type="term" value="P:regulation of DNA-templated DNA replication initiation"/>
    <property type="evidence" value="ECO:0007669"/>
    <property type="project" value="InterPro"/>
</dbReference>
<feature type="domain" description="CDT1 Geminin-binding" evidence="4">
    <location>
        <begin position="245"/>
        <end position="401"/>
    </location>
</feature>
<sequence length="628" mass="72830">MNQASLKSYLSIQKDLHQGKGNGQKRTQTPLIKDQVKKQKMTHTIEKFQLLSPEKTPLTSPQKLSTISSKLQSPKKFYDIDKIIESPIKSLNIKPTNNLFQTQIDSFTQKKTPIINIKNDDDNIEIVDNNINNVNIKSNLWEKNKEKNIIIEINQNQNSQSQKSDSQESQSQNSQSQKSQNVEDFLKDIFNSTEQIKNKHKIEHEIKQLKPQLPQHEVKLKAGISSIDLSKNIIPLLFSERKLKLPEKYEKLQKLFEALDHILRYDKAMNRQSILFSNLIKRLENICHCNVSNKQLGQIMRVYPESYYLRAFRAKDGNINWYIDFKNSASALEQALQAGKLADIRRKTFRQNLLNYVYKEYDKFIEENRKEKINDYTKLTSWDPEFNLENVPDIEPVELPQPPLFKNQLDIEKKLLESKPNEPKPLLRKSDLLLFKERIKSQNTSSVSVKTESQQSTLNNTTEKAITSPSSEPSNPSSNSKSDKKDSSSIVDSKTRGEAREKISALRLRLREKDRLRKLKQQQTPAEVRKNTLIGRLPDVIKTLKKYYVSKKTTSLPYNEVKSMLQISCNLNSFSGVDEHIKLLIEINIECCRKVPTVNYGVYLKFFPDKVEDTLKKIEEMKTKISTK</sequence>
<dbReference type="GO" id="GO:0000278">
    <property type="term" value="P:mitotic cell cycle"/>
    <property type="evidence" value="ECO:0007669"/>
    <property type="project" value="TreeGrafter"/>
</dbReference>
<evidence type="ECO:0000313" key="6">
    <source>
        <dbReference type="Proteomes" id="UP000193719"/>
    </source>
</evidence>
<evidence type="ECO:0000256" key="3">
    <source>
        <dbReference type="SAM" id="MobiDB-lite"/>
    </source>
</evidence>
<gene>
    <name evidence="5" type="ORF">BCR36DRAFT_582268</name>
</gene>
<dbReference type="Proteomes" id="UP000193719">
    <property type="component" value="Unassembled WGS sequence"/>
</dbReference>
<dbReference type="AlphaFoldDB" id="A0A1Y1VDI1"/>
<dbReference type="SMART" id="SM01075">
    <property type="entry name" value="CDT1"/>
    <property type="match status" value="1"/>
</dbReference>
<dbReference type="EMBL" id="MCFH01000013">
    <property type="protein sequence ID" value="ORX53450.1"/>
    <property type="molecule type" value="Genomic_DNA"/>
</dbReference>
<dbReference type="InterPro" id="IPR045173">
    <property type="entry name" value="Cdt1"/>
</dbReference>
<evidence type="ECO:0000313" key="5">
    <source>
        <dbReference type="EMBL" id="ORX53450.1"/>
    </source>
</evidence>
<keyword evidence="2" id="KW-0131">Cell cycle</keyword>
<dbReference type="GO" id="GO:0071163">
    <property type="term" value="P:DNA replication preinitiation complex assembly"/>
    <property type="evidence" value="ECO:0007669"/>
    <property type="project" value="InterPro"/>
</dbReference>
<dbReference type="GO" id="GO:0000076">
    <property type="term" value="P:DNA replication checkpoint signaling"/>
    <property type="evidence" value="ECO:0007669"/>
    <property type="project" value="TreeGrafter"/>
</dbReference>
<dbReference type="PANTHER" id="PTHR28637:SF1">
    <property type="entry name" value="DNA REPLICATION FACTOR CDT1"/>
    <property type="match status" value="1"/>
</dbReference>
<dbReference type="GO" id="GO:0070182">
    <property type="term" value="F:DNA polymerase binding"/>
    <property type="evidence" value="ECO:0007669"/>
    <property type="project" value="TreeGrafter"/>
</dbReference>
<keyword evidence="6" id="KW-1185">Reference proteome</keyword>
<dbReference type="InterPro" id="IPR038090">
    <property type="entry name" value="Cdt1_C_WH_dom_sf"/>
</dbReference>
<dbReference type="InterPro" id="IPR036390">
    <property type="entry name" value="WH_DNA-bd_sf"/>
</dbReference>
<dbReference type="OrthoDB" id="2373350at2759"/>
<dbReference type="InterPro" id="IPR014939">
    <property type="entry name" value="CDT1_Gemini-bd-like"/>
</dbReference>
<dbReference type="STRING" id="1754191.A0A1Y1VDI1"/>
<comment type="similarity">
    <text evidence="1">Belongs to the Cdt1 family.</text>
</comment>
<feature type="compositionally biased region" description="Low complexity" evidence="3">
    <location>
        <begin position="468"/>
        <end position="480"/>
    </location>
</feature>
<reference evidence="5 6" key="2">
    <citation type="submission" date="2016-08" db="EMBL/GenBank/DDBJ databases">
        <title>Pervasive Adenine N6-methylation of Active Genes in Fungi.</title>
        <authorList>
            <consortium name="DOE Joint Genome Institute"/>
            <person name="Mondo S.J."/>
            <person name="Dannebaum R.O."/>
            <person name="Kuo R.C."/>
            <person name="Labutti K."/>
            <person name="Haridas S."/>
            <person name="Kuo A."/>
            <person name="Salamov A."/>
            <person name="Ahrendt S.R."/>
            <person name="Lipzen A."/>
            <person name="Sullivan W."/>
            <person name="Andreopoulos W.B."/>
            <person name="Clum A."/>
            <person name="Lindquist E."/>
            <person name="Daum C."/>
            <person name="Ramamoorthy G.K."/>
            <person name="Gryganskyi A."/>
            <person name="Culley D."/>
            <person name="Magnuson J.K."/>
            <person name="James T.Y."/>
            <person name="O'Malley M.A."/>
            <person name="Stajich J.E."/>
            <person name="Spatafora J.W."/>
            <person name="Visel A."/>
            <person name="Grigoriev I.V."/>
        </authorList>
    </citation>
    <scope>NUCLEOTIDE SEQUENCE [LARGE SCALE GENOMIC DNA]</scope>
    <source>
        <strain evidence="6">finn</strain>
    </source>
</reference>
<dbReference type="Pfam" id="PF08839">
    <property type="entry name" value="CDT1"/>
    <property type="match status" value="1"/>
</dbReference>
<dbReference type="Pfam" id="PF16679">
    <property type="entry name" value="CDT1_C"/>
    <property type="match status" value="1"/>
</dbReference>
<proteinExistence type="inferred from homology"/>
<accession>A0A1Y1VDI1</accession>
<dbReference type="GO" id="GO:0003677">
    <property type="term" value="F:DNA binding"/>
    <property type="evidence" value="ECO:0007669"/>
    <property type="project" value="InterPro"/>
</dbReference>
<protein>
    <recommendedName>
        <fullName evidence="4">CDT1 Geminin-binding domain-containing protein</fullName>
    </recommendedName>
</protein>
<feature type="region of interest" description="Disordered" evidence="3">
    <location>
        <begin position="156"/>
        <end position="180"/>
    </location>
</feature>
<name>A0A1Y1VDI1_9FUNG</name>
<reference evidence="5 6" key="1">
    <citation type="submission" date="2016-08" db="EMBL/GenBank/DDBJ databases">
        <title>Genomes of anaerobic fungi encode conserved fungal cellulosomes for biomass hydrolysis.</title>
        <authorList>
            <consortium name="DOE Joint Genome Institute"/>
            <person name="Haitjema C.H."/>
            <person name="Gilmore S.P."/>
            <person name="Henske J.K."/>
            <person name="Solomon K.V."/>
            <person name="De Groot R."/>
            <person name="Kuo A."/>
            <person name="Mondo S.J."/>
            <person name="Salamov A.A."/>
            <person name="Labutti K."/>
            <person name="Zhao Z."/>
            <person name="Chiniquy J."/>
            <person name="Barry K."/>
            <person name="Brewer H.M."/>
            <person name="Purvine S.O."/>
            <person name="Wright A.T."/>
            <person name="Boxma B."/>
            <person name="Van Alen T."/>
            <person name="Hackstein J.H."/>
            <person name="Baker S.E."/>
            <person name="Grigoriev I.V."/>
            <person name="O'Malley M.A."/>
        </authorList>
    </citation>
    <scope>NUCLEOTIDE SEQUENCE [LARGE SCALE GENOMIC DNA]</scope>
    <source>
        <strain evidence="6">finn</strain>
    </source>
</reference>
<dbReference type="SUPFAM" id="SSF46785">
    <property type="entry name" value="Winged helix' DNA-binding domain"/>
    <property type="match status" value="1"/>
</dbReference>
<dbReference type="Gene3D" id="1.10.10.1420">
    <property type="entry name" value="DNA replication factor Cdt1, C-terminal WH domain"/>
    <property type="match status" value="1"/>
</dbReference>
<feature type="compositionally biased region" description="Basic and acidic residues" evidence="3">
    <location>
        <begin position="481"/>
        <end position="504"/>
    </location>
</feature>
<dbReference type="PANTHER" id="PTHR28637">
    <property type="entry name" value="DNA REPLICATION FACTOR CDT1"/>
    <property type="match status" value="1"/>
</dbReference>
<dbReference type="GO" id="GO:0005634">
    <property type="term" value="C:nucleus"/>
    <property type="evidence" value="ECO:0007669"/>
    <property type="project" value="TreeGrafter"/>
</dbReference>
<feature type="compositionally biased region" description="Polar residues" evidence="3">
    <location>
        <begin position="444"/>
        <end position="467"/>
    </location>
</feature>
<organism evidence="5 6">
    <name type="scientific">Piromyces finnis</name>
    <dbReference type="NCBI Taxonomy" id="1754191"/>
    <lineage>
        <taxon>Eukaryota</taxon>
        <taxon>Fungi</taxon>
        <taxon>Fungi incertae sedis</taxon>
        <taxon>Chytridiomycota</taxon>
        <taxon>Chytridiomycota incertae sedis</taxon>
        <taxon>Neocallimastigomycetes</taxon>
        <taxon>Neocallimastigales</taxon>
        <taxon>Neocallimastigaceae</taxon>
        <taxon>Piromyces</taxon>
    </lineage>
</organism>
<evidence type="ECO:0000259" key="4">
    <source>
        <dbReference type="SMART" id="SM01075"/>
    </source>
</evidence>
<evidence type="ECO:0000256" key="1">
    <source>
        <dbReference type="ARBA" id="ARBA00008356"/>
    </source>
</evidence>
<evidence type="ECO:0000256" key="2">
    <source>
        <dbReference type="ARBA" id="ARBA00023306"/>
    </source>
</evidence>